<dbReference type="PRINTS" id="PR00702">
    <property type="entry name" value="ACRIFLAVINRP"/>
</dbReference>
<feature type="transmembrane region" description="Helical" evidence="1">
    <location>
        <begin position="890"/>
        <end position="910"/>
    </location>
</feature>
<evidence type="ECO:0000256" key="1">
    <source>
        <dbReference type="SAM" id="Phobius"/>
    </source>
</evidence>
<feature type="transmembrane region" description="Helical" evidence="1">
    <location>
        <begin position="990"/>
        <end position="1015"/>
    </location>
</feature>
<keyword evidence="1" id="KW-1133">Transmembrane helix</keyword>
<protein>
    <submittedName>
        <fullName evidence="2">AcrB/AcrD/AcrF family protein</fullName>
    </submittedName>
</protein>
<dbReference type="Gene3D" id="3.30.70.1440">
    <property type="entry name" value="Multidrug efflux transporter AcrB pore domain"/>
    <property type="match status" value="1"/>
</dbReference>
<dbReference type="PANTHER" id="PTHR32063">
    <property type="match status" value="1"/>
</dbReference>
<dbReference type="GO" id="GO:0042910">
    <property type="term" value="F:xenobiotic transmembrane transporter activity"/>
    <property type="evidence" value="ECO:0007669"/>
    <property type="project" value="TreeGrafter"/>
</dbReference>
<evidence type="ECO:0000313" key="3">
    <source>
        <dbReference type="Proteomes" id="UP000252479"/>
    </source>
</evidence>
<dbReference type="Proteomes" id="UP000252479">
    <property type="component" value="Unassembled WGS sequence"/>
</dbReference>
<dbReference type="InterPro" id="IPR027463">
    <property type="entry name" value="AcrB_DN_DC_subdom"/>
</dbReference>
<dbReference type="Pfam" id="PF00873">
    <property type="entry name" value="ACR_tran"/>
    <property type="match status" value="1"/>
</dbReference>
<feature type="transmembrane region" description="Helical" evidence="1">
    <location>
        <begin position="961"/>
        <end position="984"/>
    </location>
</feature>
<dbReference type="Gene3D" id="3.30.70.1430">
    <property type="entry name" value="Multidrug efflux transporter AcrB pore domain"/>
    <property type="match status" value="2"/>
</dbReference>
<feature type="transmembrane region" description="Helical" evidence="1">
    <location>
        <begin position="334"/>
        <end position="353"/>
    </location>
</feature>
<dbReference type="RefSeq" id="WP_086961302.1">
    <property type="nucleotide sequence ID" value="NZ_AP018681.1"/>
</dbReference>
<dbReference type="SUPFAM" id="SSF82714">
    <property type="entry name" value="Multidrug efflux transporter AcrB TolC docking domain, DN and DC subdomains"/>
    <property type="match status" value="1"/>
</dbReference>
<feature type="transmembrane region" description="Helical" evidence="1">
    <location>
        <begin position="387"/>
        <end position="409"/>
    </location>
</feature>
<dbReference type="GeneID" id="303189492"/>
<comment type="caution">
    <text evidence="2">The sequence shown here is derived from an EMBL/GenBank/DDBJ whole genome shotgun (WGS) entry which is preliminary data.</text>
</comment>
<dbReference type="AlphaFoldDB" id="A0A368LH11"/>
<gene>
    <name evidence="2" type="ORF">CIK83_11220</name>
</gene>
<dbReference type="Gene3D" id="1.20.1640.10">
    <property type="entry name" value="Multidrug efflux transporter AcrB transmembrane domain"/>
    <property type="match status" value="2"/>
</dbReference>
<sequence length="1038" mass="114246">MKSILRNSRLLILLIALLIVAGIAALYSLPRIEDPIISNRFANVSIIFPGATAQRVEILVTEPVESALREVSEVKEISSVSKDGVSIITLELHDNVTKPEPVWSKVRDKLDDASRVLPQGAEEPTFSSDHTYAFTILTALTWEHGSPDNLLTLNRYAKELTMQMRNVAGTEFIDEYGNPDEEILISIHSSDISLLKGSALSLSNQIQGGDAKNSAGELFNQQHRFSVELNTATDSLNTLRAFPINITKNGEITRLGDIATVKHQARHPSSNIALINGKPGIIVAIRMQPEWRVDLWTNNINEKLNQFEQSLPSNIKLTQLFSQQHYTEDRLTNLVKSMLLGLSLILFVLLFTLGWRGAAIVAISLPLTTLSTLAMMNFTGIPINQMSVTGLIVALGIMVDNTIVMVDTIQTYRQKGMAPLQASYKAIKNLWVPLLGSTLTTILAFAPIFLMPGATGEFVGAIAITVSFSLLSSYVIAHTIIASLAGRFFPKNTTPSNKQAHYKWYHVGIRAPLLSRWFSNTIHSALASPFKTVSLMLILPLSGFYFMNQLTMQFFPPADRDMFEIQLYMPPQSTIYATQDTVKDVSQLLKKNPEIEQVNWMIGKNFPAFYYNMVVGKVNTPNFAQAMVKVSDYQSANRLIPKLQEQVNQAFPQAQILVKKLEQGPPFNAPIEVRIFGPDLEKLKQYGEDIRLLMVKTPFVTHTKETLLAGAPKIKANIQEEADIQGFTLRGIAQVLNASLTGIEQGSYIDGTESLPIKVRVNDSERGNMSQLKNLYFPMQGQDIGISFSSLAELSLVPTLGEIPHLNGLRLNTIEGFVQAGVIPQAALNIFTPKLNEYIKSLPSNYWVEIGGESSERNDSVNKLMSNLLMVFTLMFIVVVLSFNSFKLSGIIFLVGFLSAGLGLLSIYIFNYPFGFTVIIGLLGVVGLAVNAAIVILAELKQDEAACHADKSAIVRGVLSCGRHITSTTITTVGGFIPLILAGGGFWPPFAIAIAGGTVLTTLLSFYLVPTLFYLAHCRQRHTTQAEATNSEVHEALV</sequence>
<dbReference type="InterPro" id="IPR001036">
    <property type="entry name" value="Acrflvin-R"/>
</dbReference>
<organism evidence="2 3">
    <name type="scientific">Vibrio casei</name>
    <dbReference type="NCBI Taxonomy" id="673372"/>
    <lineage>
        <taxon>Bacteria</taxon>
        <taxon>Pseudomonadati</taxon>
        <taxon>Pseudomonadota</taxon>
        <taxon>Gammaproteobacteria</taxon>
        <taxon>Vibrionales</taxon>
        <taxon>Vibrionaceae</taxon>
        <taxon>Vibrio</taxon>
    </lineage>
</organism>
<keyword evidence="1" id="KW-0812">Transmembrane</keyword>
<dbReference type="PANTHER" id="PTHR32063:SF18">
    <property type="entry name" value="CATION EFFLUX SYSTEM PROTEIN"/>
    <property type="match status" value="1"/>
</dbReference>
<feature type="transmembrane region" description="Helical" evidence="1">
    <location>
        <begin position="430"/>
        <end position="452"/>
    </location>
</feature>
<dbReference type="Gene3D" id="3.30.2090.10">
    <property type="entry name" value="Multidrug efflux transporter AcrB TolC docking domain, DN and DC subdomains"/>
    <property type="match status" value="2"/>
</dbReference>
<feature type="transmembrane region" description="Helical" evidence="1">
    <location>
        <begin position="360"/>
        <end position="381"/>
    </location>
</feature>
<keyword evidence="1" id="KW-0472">Membrane</keyword>
<keyword evidence="3" id="KW-1185">Reference proteome</keyword>
<feature type="transmembrane region" description="Helical" evidence="1">
    <location>
        <begin position="864"/>
        <end position="883"/>
    </location>
</feature>
<dbReference type="EMBL" id="QPGL01000002">
    <property type="protein sequence ID" value="RCS70040.1"/>
    <property type="molecule type" value="Genomic_DNA"/>
</dbReference>
<dbReference type="OrthoDB" id="9757940at2"/>
<reference evidence="2 3" key="1">
    <citation type="journal article" date="2017" name="Elife">
        <title>Extensive horizontal gene transfer in cheese-associated bacteria.</title>
        <authorList>
            <person name="Bonham K.S."/>
            <person name="Wolfe B.E."/>
            <person name="Dutton R.J."/>
        </authorList>
    </citation>
    <scope>NUCLEOTIDE SEQUENCE [LARGE SCALE GENOMIC DNA]</scope>
    <source>
        <strain evidence="2 3">JB196</strain>
    </source>
</reference>
<accession>A0A368LH11</accession>
<dbReference type="Gene3D" id="3.30.70.1320">
    <property type="entry name" value="Multidrug efflux transporter AcrB pore domain like"/>
    <property type="match status" value="1"/>
</dbReference>
<dbReference type="GO" id="GO:0005886">
    <property type="term" value="C:plasma membrane"/>
    <property type="evidence" value="ECO:0007669"/>
    <property type="project" value="TreeGrafter"/>
</dbReference>
<name>A0A368LH11_9VIBR</name>
<proteinExistence type="predicted"/>
<feature type="transmembrane region" description="Helical" evidence="1">
    <location>
        <begin position="458"/>
        <end position="481"/>
    </location>
</feature>
<evidence type="ECO:0000313" key="2">
    <source>
        <dbReference type="EMBL" id="RCS70040.1"/>
    </source>
</evidence>
<dbReference type="SUPFAM" id="SSF82866">
    <property type="entry name" value="Multidrug efflux transporter AcrB transmembrane domain"/>
    <property type="match status" value="2"/>
</dbReference>
<feature type="transmembrane region" description="Helical" evidence="1">
    <location>
        <begin position="916"/>
        <end position="940"/>
    </location>
</feature>
<dbReference type="SUPFAM" id="SSF82693">
    <property type="entry name" value="Multidrug efflux transporter AcrB pore domain, PN1, PN2, PC1 and PC2 subdomains"/>
    <property type="match status" value="3"/>
</dbReference>